<accession>A0A4Y2I333</accession>
<keyword evidence="2" id="KW-1185">Reference proteome</keyword>
<comment type="caution">
    <text evidence="1">The sequence shown here is derived from an EMBL/GenBank/DDBJ whole genome shotgun (WGS) entry which is preliminary data.</text>
</comment>
<dbReference type="Proteomes" id="UP000499080">
    <property type="component" value="Unassembled WGS sequence"/>
</dbReference>
<name>A0A4Y2I333_ARAVE</name>
<evidence type="ECO:0000313" key="1">
    <source>
        <dbReference type="EMBL" id="GBM72181.1"/>
    </source>
</evidence>
<dbReference type="EMBL" id="BGPR01002362">
    <property type="protein sequence ID" value="GBM72181.1"/>
    <property type="molecule type" value="Genomic_DNA"/>
</dbReference>
<evidence type="ECO:0000313" key="2">
    <source>
        <dbReference type="Proteomes" id="UP000499080"/>
    </source>
</evidence>
<organism evidence="1 2">
    <name type="scientific">Araneus ventricosus</name>
    <name type="common">Orbweaver spider</name>
    <name type="synonym">Epeira ventricosa</name>
    <dbReference type="NCBI Taxonomy" id="182803"/>
    <lineage>
        <taxon>Eukaryota</taxon>
        <taxon>Metazoa</taxon>
        <taxon>Ecdysozoa</taxon>
        <taxon>Arthropoda</taxon>
        <taxon>Chelicerata</taxon>
        <taxon>Arachnida</taxon>
        <taxon>Araneae</taxon>
        <taxon>Araneomorphae</taxon>
        <taxon>Entelegynae</taxon>
        <taxon>Araneoidea</taxon>
        <taxon>Araneidae</taxon>
        <taxon>Araneus</taxon>
    </lineage>
</organism>
<protein>
    <submittedName>
        <fullName evidence="1">Uncharacterized protein</fullName>
    </submittedName>
</protein>
<sequence>MTHWTWYLFLESSKVKCMNQPRWGADAFDLLLVCQWTSAGISHQRRIPLHEPRDTPLVCLFLNSVVCLRSVVRLFAYTTLIRHHYCRSFWRH</sequence>
<dbReference type="AlphaFoldDB" id="A0A4Y2I333"/>
<proteinExistence type="predicted"/>
<reference evidence="1 2" key="1">
    <citation type="journal article" date="2019" name="Sci. Rep.">
        <title>Orb-weaving spider Araneus ventricosus genome elucidates the spidroin gene catalogue.</title>
        <authorList>
            <person name="Kono N."/>
            <person name="Nakamura H."/>
            <person name="Ohtoshi R."/>
            <person name="Moran D.A.P."/>
            <person name="Shinohara A."/>
            <person name="Yoshida Y."/>
            <person name="Fujiwara M."/>
            <person name="Mori M."/>
            <person name="Tomita M."/>
            <person name="Arakawa K."/>
        </authorList>
    </citation>
    <scope>NUCLEOTIDE SEQUENCE [LARGE SCALE GENOMIC DNA]</scope>
</reference>
<gene>
    <name evidence="1" type="ORF">AVEN_303_1</name>
</gene>